<dbReference type="AlphaFoldDB" id="A0A6C0I912"/>
<organism evidence="1">
    <name type="scientific">viral metagenome</name>
    <dbReference type="NCBI Taxonomy" id="1070528"/>
    <lineage>
        <taxon>unclassified sequences</taxon>
        <taxon>metagenomes</taxon>
        <taxon>organismal metagenomes</taxon>
    </lineage>
</organism>
<protein>
    <submittedName>
        <fullName evidence="1">Uncharacterized protein</fullName>
    </submittedName>
</protein>
<name>A0A6C0I912_9ZZZZ</name>
<accession>A0A6C0I912</accession>
<reference evidence="1" key="1">
    <citation type="journal article" date="2020" name="Nature">
        <title>Giant virus diversity and host interactions through global metagenomics.</title>
        <authorList>
            <person name="Schulz F."/>
            <person name="Roux S."/>
            <person name="Paez-Espino D."/>
            <person name="Jungbluth S."/>
            <person name="Walsh D.A."/>
            <person name="Denef V.J."/>
            <person name="McMahon K.D."/>
            <person name="Konstantinidis K.T."/>
            <person name="Eloe-Fadrosh E.A."/>
            <person name="Kyrpides N.C."/>
            <person name="Woyke T."/>
        </authorList>
    </citation>
    <scope>NUCLEOTIDE SEQUENCE</scope>
    <source>
        <strain evidence="1">GVMAG-M-3300023184-60</strain>
    </source>
</reference>
<dbReference type="EMBL" id="MN740141">
    <property type="protein sequence ID" value="QHT89501.1"/>
    <property type="molecule type" value="Genomic_DNA"/>
</dbReference>
<proteinExistence type="predicted"/>
<evidence type="ECO:0000313" key="1">
    <source>
        <dbReference type="EMBL" id="QHT89501.1"/>
    </source>
</evidence>
<sequence>MKKYILIAVLTLIILFVAIYVSDYVKSIYFDNCIEDFKDAYSLIKEKFENDNKLTTDYDALVKSRGEALTLYGDATNQEVSFSAEMDKYKTKVYDKYETINDPIGDEYLPYRAKNYRNDPSAISNNNLNEYTIINVYKNILDRQPTDKELNRNLQDFYENDLNEDILKLRIYNSTEYKIITNMQSNDIKPELITNISKGHLKDKLKKFYKDQHNTELTNTRILDILVKCYVHLQFNDYLFRAMLMHDKYNEFEYNIKKELIVSDNKLLEMFDNSFILYELRLIANELKRQDIIKRTAMATPVSLHQNSQSELNTSNINVSVDSEKHFSEIVKNSDNVFNINIMLNDKNDLMSSPYARNNLGDPLGEQNQLNDTILSLNQLYSQGYLNDSQNNISELTGKISELTGNISNIAENIPAISGDLSDITGNIPAISGGISGTGQISSSAPATTSNIATGIITSNVASSGTNNNVIQQQQQILQQQILQQQILQQQLLREDLQPQQKQDIQQQLMILQQQQQYQQQLLQQELLKPELQPQQRQKIEQQLMILQKQDKQMQGRPQGQPANRVYNPIDYIYQYRGDMGHRPNVCSYGTKQIVQPVFLNSSTLFQGTDLKEAAENTQVGSIMPKFKYYEYEDVK</sequence>